<dbReference type="STRING" id="1246995.AFR_38835"/>
<dbReference type="HOGENOM" id="CLU_789012_0_0_11"/>
<keyword evidence="1" id="KW-0134">Cell wall</keyword>
<dbReference type="OrthoDB" id="3386021at2"/>
<dbReference type="eggNOG" id="COG2373">
    <property type="taxonomic scope" value="Bacteria"/>
</dbReference>
<evidence type="ECO:0000313" key="9">
    <source>
        <dbReference type="EMBL" id="AGZ46021.1"/>
    </source>
</evidence>
<gene>
    <name evidence="9" type="ORF">AFR_38835</name>
</gene>
<dbReference type="AlphaFoldDB" id="U5WDJ1"/>
<evidence type="ECO:0000256" key="2">
    <source>
        <dbReference type="ARBA" id="ARBA00022525"/>
    </source>
</evidence>
<dbReference type="Pfam" id="PF01345">
    <property type="entry name" value="DUF11"/>
    <property type="match status" value="1"/>
</dbReference>
<evidence type="ECO:0000256" key="3">
    <source>
        <dbReference type="ARBA" id="ARBA00022729"/>
    </source>
</evidence>
<name>U5WDJ1_9ACTN</name>
<evidence type="ECO:0000256" key="7">
    <source>
        <dbReference type="SAM" id="SignalP"/>
    </source>
</evidence>
<dbReference type="EMBL" id="CP006272">
    <property type="protein sequence ID" value="AGZ46021.1"/>
    <property type="molecule type" value="Genomic_DNA"/>
</dbReference>
<evidence type="ECO:0000313" key="10">
    <source>
        <dbReference type="Proteomes" id="UP000017746"/>
    </source>
</evidence>
<feature type="chain" id="PRO_5004666311" description="Gram-positive cocci surface proteins LPxTG domain-containing protein" evidence="7">
    <location>
        <begin position="29"/>
        <end position="351"/>
    </location>
</feature>
<feature type="region of interest" description="Disordered" evidence="5">
    <location>
        <begin position="289"/>
        <end position="322"/>
    </location>
</feature>
<reference evidence="9 10" key="1">
    <citation type="journal article" date="2014" name="J. Biotechnol.">
        <title>Complete genome sequence of the actinobacterium Actinoplanes friuliensis HAG 010964, producer of the lipopeptide antibiotic friulimycin.</title>
        <authorList>
            <person name="Ruckert C."/>
            <person name="Szczepanowski R."/>
            <person name="Albersmeier A."/>
            <person name="Goesmann A."/>
            <person name="Fischer N."/>
            <person name="Steinkamper A."/>
            <person name="Puhler A."/>
            <person name="Biener R."/>
            <person name="Schwartz D."/>
            <person name="Kalinowski J."/>
        </authorList>
    </citation>
    <scope>NUCLEOTIDE SEQUENCE [LARGE SCALE GENOMIC DNA]</scope>
    <source>
        <strain evidence="9 10">DSM 7358</strain>
    </source>
</reference>
<accession>U5WDJ1</accession>
<dbReference type="PROSITE" id="PS50847">
    <property type="entry name" value="GRAM_POS_ANCHORING"/>
    <property type="match status" value="1"/>
</dbReference>
<organism evidence="9 10">
    <name type="scientific">Actinoplanes friuliensis DSM 7358</name>
    <dbReference type="NCBI Taxonomy" id="1246995"/>
    <lineage>
        <taxon>Bacteria</taxon>
        <taxon>Bacillati</taxon>
        <taxon>Actinomycetota</taxon>
        <taxon>Actinomycetes</taxon>
        <taxon>Micromonosporales</taxon>
        <taxon>Micromonosporaceae</taxon>
        <taxon>Actinoplanes</taxon>
    </lineage>
</organism>
<evidence type="ECO:0000256" key="1">
    <source>
        <dbReference type="ARBA" id="ARBA00022512"/>
    </source>
</evidence>
<keyword evidence="6" id="KW-0812">Transmembrane</keyword>
<evidence type="ECO:0000256" key="4">
    <source>
        <dbReference type="ARBA" id="ARBA00023088"/>
    </source>
</evidence>
<feature type="signal peptide" evidence="7">
    <location>
        <begin position="1"/>
        <end position="28"/>
    </location>
</feature>
<evidence type="ECO:0000256" key="5">
    <source>
        <dbReference type="SAM" id="MobiDB-lite"/>
    </source>
</evidence>
<proteinExistence type="predicted"/>
<evidence type="ECO:0000259" key="8">
    <source>
        <dbReference type="PROSITE" id="PS50847"/>
    </source>
</evidence>
<dbReference type="InterPro" id="IPR001434">
    <property type="entry name" value="OmcB-like_DUF11"/>
</dbReference>
<keyword evidence="2" id="KW-0964">Secreted</keyword>
<evidence type="ECO:0000256" key="6">
    <source>
        <dbReference type="SAM" id="Phobius"/>
    </source>
</evidence>
<feature type="transmembrane region" description="Helical" evidence="6">
    <location>
        <begin position="325"/>
        <end position="345"/>
    </location>
</feature>
<sequence length="351" mass="35865">MATLLHRTAAATAALTLGVLGLGGPAAAAPPASYDETIGFYNQAGRDAIAPGSSVTFVITSGYDFIPPQQKKVVVELPDGVTFTKADSPYASGPCVADATGSVVTCTNIVDPAQKGSQANWWVTTKVADDVPEGTSLTAKATLTTELPDPDPANNVESWTLLVNTGGDMSVTISAPPGPWQIGSKFTARITIHNNGPYRAMASMKTSINPVELGNSGWPANCGADAGSSTCTFDDPIDAGGSLVLDIKITVPARADGDDITLAPEIYPTAPDPNGENNTASYHAKLIRATTSPSPSPSPTTTPAVPDDNQAGDEPSLPITGSSTAPLAVAGLSLLTAGAAALLLARRRRTR</sequence>
<keyword evidence="6" id="KW-0472">Membrane</keyword>
<dbReference type="NCBIfam" id="TIGR01167">
    <property type="entry name" value="LPXTG_anchor"/>
    <property type="match status" value="1"/>
</dbReference>
<dbReference type="PATRIC" id="fig|1246995.3.peg.7858"/>
<dbReference type="Proteomes" id="UP000017746">
    <property type="component" value="Chromosome"/>
</dbReference>
<dbReference type="InterPro" id="IPR019931">
    <property type="entry name" value="LPXTG_anchor"/>
</dbReference>
<dbReference type="KEGG" id="afs:AFR_38835"/>
<keyword evidence="4" id="KW-0572">Peptidoglycan-anchor</keyword>
<protein>
    <recommendedName>
        <fullName evidence="8">Gram-positive cocci surface proteins LPxTG domain-containing protein</fullName>
    </recommendedName>
</protein>
<keyword evidence="10" id="KW-1185">Reference proteome</keyword>
<dbReference type="RefSeq" id="WP_023562355.1">
    <property type="nucleotide sequence ID" value="NC_022657.1"/>
</dbReference>
<keyword evidence="3 7" id="KW-0732">Signal</keyword>
<feature type="domain" description="Gram-positive cocci surface proteins LPxTG" evidence="8">
    <location>
        <begin position="317"/>
        <end position="351"/>
    </location>
</feature>
<keyword evidence="6" id="KW-1133">Transmembrane helix</keyword>